<evidence type="ECO:0000256" key="2">
    <source>
        <dbReference type="ARBA" id="ARBA00022827"/>
    </source>
</evidence>
<dbReference type="RefSeq" id="WP_043920648.1">
    <property type="nucleotide sequence ID" value="NZ_FZPF01000020.1"/>
</dbReference>
<protein>
    <submittedName>
        <fullName evidence="4">HcrB_2 protein</fullName>
        <ecNumber evidence="4">1.3.7.9</ecNumber>
    </submittedName>
</protein>
<dbReference type="InterPro" id="IPR036318">
    <property type="entry name" value="FAD-bd_PCMH-like_sf"/>
</dbReference>
<reference evidence="4 5" key="1">
    <citation type="submission" date="2015-02" db="EMBL/GenBank/DDBJ databases">
        <title>Genome Sequence of Jannaschia aquimarina DSM28248, a member of the Roseobacter clade.</title>
        <authorList>
            <person name="Voget S."/>
            <person name="Daniel R."/>
        </authorList>
    </citation>
    <scope>NUCLEOTIDE SEQUENCE [LARGE SCALE GENOMIC DNA]</scope>
    <source>
        <strain evidence="4 5">GSW-M26</strain>
    </source>
</reference>
<keyword evidence="5" id="KW-1185">Reference proteome</keyword>
<sequence>MRTFAYERATSLAQAAERASEPGAMLYAGGTTMLDLIKLGVYRPQRVIDITFLEDPALRTIEVAGGTLRLGALVKMNQAAEDATVKDRAPVLSESLWLAATQQLRHMATLGGNVMQRTRDTYFRHPDWLDLADGDAAEVETYGNTPYGDGRLTTVRQPTRLSAVLGTTETDTASYPGDFAQGLVAFDAVIEITGPDGAREMPFADLHVRPADKANEGDYARLAPGEVITAFRVPLSPALARSTYVKARDRASYAFANASAAVGLEMDGDAVADVRIGLGGVATVPWRAAAAEDVLRGGPLTEETMRAAAEAAFADAVTHEANAFKVPLGRNVIVQALTTLTRMEG</sequence>
<organism evidence="4 5">
    <name type="scientific">Jannaschia aquimarina</name>
    <dbReference type="NCBI Taxonomy" id="935700"/>
    <lineage>
        <taxon>Bacteria</taxon>
        <taxon>Pseudomonadati</taxon>
        <taxon>Pseudomonadota</taxon>
        <taxon>Alphaproteobacteria</taxon>
        <taxon>Rhodobacterales</taxon>
        <taxon>Roseobacteraceae</taxon>
        <taxon>Jannaschia</taxon>
    </lineage>
</organism>
<dbReference type="OrthoDB" id="9814706at2"/>
<dbReference type="SMART" id="SM01092">
    <property type="entry name" value="CO_deh_flav_C"/>
    <property type="match status" value="1"/>
</dbReference>
<dbReference type="Proteomes" id="UP000032232">
    <property type="component" value="Unassembled WGS sequence"/>
</dbReference>
<proteinExistence type="predicted"/>
<dbReference type="EC" id="1.3.7.9" evidence="4"/>
<dbReference type="InterPro" id="IPR005107">
    <property type="entry name" value="CO_DH_flav_C"/>
</dbReference>
<dbReference type="SUPFAM" id="SSF56176">
    <property type="entry name" value="FAD-binding/transporter-associated domain-like"/>
    <property type="match status" value="1"/>
</dbReference>
<dbReference type="STRING" id="935700.jaqu_39000"/>
<accession>A0A0D1EBY9</accession>
<evidence type="ECO:0000259" key="3">
    <source>
        <dbReference type="PROSITE" id="PS51387"/>
    </source>
</evidence>
<dbReference type="InterPro" id="IPR016169">
    <property type="entry name" value="FAD-bd_PCMH_sub2"/>
</dbReference>
<dbReference type="InterPro" id="IPR002346">
    <property type="entry name" value="Mopterin_DH_FAD-bd"/>
</dbReference>
<keyword evidence="1" id="KW-0285">Flavoprotein</keyword>
<dbReference type="PANTHER" id="PTHR42659">
    <property type="entry name" value="XANTHINE DEHYDROGENASE SUBUNIT C-RELATED"/>
    <property type="match status" value="1"/>
</dbReference>
<dbReference type="Gene3D" id="3.30.465.10">
    <property type="match status" value="2"/>
</dbReference>
<evidence type="ECO:0000313" key="4">
    <source>
        <dbReference type="EMBL" id="KIT14386.1"/>
    </source>
</evidence>
<dbReference type="InterPro" id="IPR051312">
    <property type="entry name" value="Diverse_Substr_Oxidored"/>
</dbReference>
<dbReference type="SUPFAM" id="SSF55447">
    <property type="entry name" value="CO dehydrogenase flavoprotein C-terminal domain-like"/>
    <property type="match status" value="1"/>
</dbReference>
<dbReference type="Gene3D" id="3.30.390.50">
    <property type="entry name" value="CO dehydrogenase flavoprotein, C-terminal domain"/>
    <property type="match status" value="1"/>
</dbReference>
<dbReference type="GO" id="GO:0071949">
    <property type="term" value="F:FAD binding"/>
    <property type="evidence" value="ECO:0007669"/>
    <property type="project" value="InterPro"/>
</dbReference>
<dbReference type="PANTHER" id="PTHR42659:SF1">
    <property type="entry name" value="OXIDOREDUCTASE"/>
    <property type="match status" value="1"/>
</dbReference>
<dbReference type="AlphaFoldDB" id="A0A0D1EBY9"/>
<keyword evidence="2" id="KW-0274">FAD</keyword>
<dbReference type="Gene3D" id="3.30.43.10">
    <property type="entry name" value="Uridine Diphospho-n-acetylenolpyruvylglucosamine Reductase, domain 2"/>
    <property type="match status" value="1"/>
</dbReference>
<evidence type="ECO:0000256" key="1">
    <source>
        <dbReference type="ARBA" id="ARBA00022630"/>
    </source>
</evidence>
<feature type="domain" description="FAD-binding PCMH-type" evidence="3">
    <location>
        <begin position="1"/>
        <end position="238"/>
    </location>
</feature>
<dbReference type="InterPro" id="IPR016166">
    <property type="entry name" value="FAD-bd_PCMH"/>
</dbReference>
<dbReference type="PROSITE" id="PS51387">
    <property type="entry name" value="FAD_PCMH"/>
    <property type="match status" value="1"/>
</dbReference>
<dbReference type="PATRIC" id="fig|935700.4.peg.4020"/>
<dbReference type="EMBL" id="JYFE01000079">
    <property type="protein sequence ID" value="KIT14386.1"/>
    <property type="molecule type" value="Genomic_DNA"/>
</dbReference>
<name>A0A0D1EBY9_9RHOB</name>
<keyword evidence="4" id="KW-0560">Oxidoreductase</keyword>
<dbReference type="Pfam" id="PF00941">
    <property type="entry name" value="FAD_binding_5"/>
    <property type="match status" value="1"/>
</dbReference>
<dbReference type="Pfam" id="PF03450">
    <property type="entry name" value="CO_deh_flav_C"/>
    <property type="match status" value="1"/>
</dbReference>
<comment type="caution">
    <text evidence="4">The sequence shown here is derived from an EMBL/GenBank/DDBJ whole genome shotgun (WGS) entry which is preliminary data.</text>
</comment>
<dbReference type="InterPro" id="IPR036683">
    <property type="entry name" value="CO_DH_flav_C_dom_sf"/>
</dbReference>
<gene>
    <name evidence="4" type="primary">hcrB_2</name>
    <name evidence="4" type="ORF">jaqu_39000</name>
</gene>
<dbReference type="InterPro" id="IPR016167">
    <property type="entry name" value="FAD-bd_PCMH_sub1"/>
</dbReference>
<evidence type="ECO:0000313" key="5">
    <source>
        <dbReference type="Proteomes" id="UP000032232"/>
    </source>
</evidence>
<dbReference type="GO" id="GO:0016491">
    <property type="term" value="F:oxidoreductase activity"/>
    <property type="evidence" value="ECO:0007669"/>
    <property type="project" value="UniProtKB-KW"/>
</dbReference>